<evidence type="ECO:0000313" key="4">
    <source>
        <dbReference type="Proteomes" id="UP000253314"/>
    </source>
</evidence>
<keyword evidence="4" id="KW-1185">Reference proteome</keyword>
<comment type="caution">
    <text evidence="3">The sequence shown here is derived from an EMBL/GenBank/DDBJ whole genome shotgun (WGS) entry which is preliminary data.</text>
</comment>
<proteinExistence type="predicted"/>
<evidence type="ECO:0000259" key="2">
    <source>
        <dbReference type="Pfam" id="PF18546"/>
    </source>
</evidence>
<accession>A0A366XYF3</accession>
<keyword evidence="1" id="KW-0175">Coiled coil</keyword>
<dbReference type="Proteomes" id="UP000253314">
    <property type="component" value="Unassembled WGS sequence"/>
</dbReference>
<sequence length="221" mass="24920">MANKASLTGTVFLSKLITQYAHIHEKTVGKTAEEYVCQIGVRTGEWIESFYGDKDSVWTVEEYAEVIIDLKNSIGGHFYISSVHPDHVVVKAKACPFGEVVQDAPHLCRMTSSVFGGIASRKFGYGKVSLRKRIALGDSGCEVAIYFQPDEREAGDIYENLPRTPENGDPFKWEEETLLRLNEELKKSDELVMKLLDELEELREQIKIETEKNSSPSSRTL</sequence>
<feature type="coiled-coil region" evidence="1">
    <location>
        <begin position="178"/>
        <end position="212"/>
    </location>
</feature>
<dbReference type="AlphaFoldDB" id="A0A366XYF3"/>
<organism evidence="3 4">
    <name type="scientific">Bacillus taeanensis</name>
    <dbReference type="NCBI Taxonomy" id="273032"/>
    <lineage>
        <taxon>Bacteria</taxon>
        <taxon>Bacillati</taxon>
        <taxon>Bacillota</taxon>
        <taxon>Bacilli</taxon>
        <taxon>Bacillales</taxon>
        <taxon>Bacillaceae</taxon>
        <taxon>Bacillus</taxon>
    </lineage>
</organism>
<gene>
    <name evidence="3" type="ORF">DS031_12480</name>
</gene>
<evidence type="ECO:0000313" key="3">
    <source>
        <dbReference type="EMBL" id="RBW69194.1"/>
    </source>
</evidence>
<dbReference type="OrthoDB" id="260231at2"/>
<evidence type="ECO:0000256" key="1">
    <source>
        <dbReference type="SAM" id="Coils"/>
    </source>
</evidence>
<dbReference type="RefSeq" id="WP_113806402.1">
    <property type="nucleotide sequence ID" value="NZ_QOCW01000012.1"/>
</dbReference>
<dbReference type="InterPro" id="IPR041359">
    <property type="entry name" value="MetOD1"/>
</dbReference>
<feature type="domain" description="Metanogen output" evidence="2">
    <location>
        <begin position="64"/>
        <end position="145"/>
    </location>
</feature>
<name>A0A366XYF3_9BACI</name>
<protein>
    <submittedName>
        <fullName evidence="3">Fis family transcriptional regulator</fullName>
    </submittedName>
</protein>
<dbReference type="Pfam" id="PF18546">
    <property type="entry name" value="MetOD1"/>
    <property type="match status" value="1"/>
</dbReference>
<dbReference type="EMBL" id="QOCW01000012">
    <property type="protein sequence ID" value="RBW69194.1"/>
    <property type="molecule type" value="Genomic_DNA"/>
</dbReference>
<reference evidence="3 4" key="1">
    <citation type="submission" date="2018-07" db="EMBL/GenBank/DDBJ databases">
        <title>Lottiidibacillus patelloidae gen. nov., sp. nov., isolated from the intestinal tract of a marine limpet and the reclassification of B. taeanensis BH030017T, B. algicola KMM 3737T and B. hwajinpoensis SW-72T as genus Lottiidibacillus.</title>
        <authorList>
            <person name="Liu R."/>
            <person name="Huang Z."/>
        </authorList>
    </citation>
    <scope>NUCLEOTIDE SEQUENCE [LARGE SCALE GENOMIC DNA]</scope>
    <source>
        <strain evidence="3 4">BH030017</strain>
    </source>
</reference>